<feature type="transmembrane region" description="Helical" evidence="6">
    <location>
        <begin position="144"/>
        <end position="165"/>
    </location>
</feature>
<dbReference type="PATRIC" id="fig|360411.5.peg.1906"/>
<protein>
    <recommendedName>
        <fullName evidence="7">ABC transmembrane type-1 domain-containing protein</fullName>
    </recommendedName>
</protein>
<comment type="similarity">
    <text evidence="6">Belongs to the binding-protein-dependent transport system permease family.</text>
</comment>
<dbReference type="RefSeq" id="WP_061917060.1">
    <property type="nucleotide sequence ID" value="NZ_DF967971.1"/>
</dbReference>
<feature type="transmembrane region" description="Helical" evidence="6">
    <location>
        <begin position="80"/>
        <end position="100"/>
    </location>
</feature>
<dbReference type="InterPro" id="IPR035906">
    <property type="entry name" value="MetI-like_sf"/>
</dbReference>
<dbReference type="CDD" id="cd06261">
    <property type="entry name" value="TM_PBP2"/>
    <property type="match status" value="1"/>
</dbReference>
<evidence type="ECO:0000256" key="1">
    <source>
        <dbReference type="ARBA" id="ARBA00004141"/>
    </source>
</evidence>
<accession>A0A0P6WSB4</accession>
<keyword evidence="3 6" id="KW-0812">Transmembrane</keyword>
<keyword evidence="2 6" id="KW-0813">Transport</keyword>
<keyword evidence="5 6" id="KW-0472">Membrane</keyword>
<dbReference type="GO" id="GO:0055085">
    <property type="term" value="P:transmembrane transport"/>
    <property type="evidence" value="ECO:0007669"/>
    <property type="project" value="InterPro"/>
</dbReference>
<dbReference type="SUPFAM" id="SSF161098">
    <property type="entry name" value="MetI-like"/>
    <property type="match status" value="1"/>
</dbReference>
<reference evidence="8 9" key="1">
    <citation type="submission" date="2015-07" db="EMBL/GenBank/DDBJ databases">
        <title>Draft genome of Bellilinea caldifistulae DSM 17877.</title>
        <authorList>
            <person name="Hemp J."/>
            <person name="Ward L.M."/>
            <person name="Pace L.A."/>
            <person name="Fischer W.W."/>
        </authorList>
    </citation>
    <scope>NUCLEOTIDE SEQUENCE [LARGE SCALE GENOMIC DNA]</scope>
    <source>
        <strain evidence="8 9">GOMI-1</strain>
    </source>
</reference>
<evidence type="ECO:0000256" key="4">
    <source>
        <dbReference type="ARBA" id="ARBA00022989"/>
    </source>
</evidence>
<feature type="transmembrane region" description="Helical" evidence="6">
    <location>
        <begin position="121"/>
        <end position="138"/>
    </location>
</feature>
<dbReference type="Pfam" id="PF00528">
    <property type="entry name" value="BPD_transp_1"/>
    <property type="match status" value="1"/>
</dbReference>
<keyword evidence="4 6" id="KW-1133">Transmembrane helix</keyword>
<keyword evidence="9" id="KW-1185">Reference proteome</keyword>
<dbReference type="Proteomes" id="UP000050514">
    <property type="component" value="Unassembled WGS sequence"/>
</dbReference>
<dbReference type="InterPro" id="IPR000515">
    <property type="entry name" value="MetI-like"/>
</dbReference>
<dbReference type="GO" id="GO:0031460">
    <property type="term" value="P:glycine betaine transport"/>
    <property type="evidence" value="ECO:0007669"/>
    <property type="project" value="TreeGrafter"/>
</dbReference>
<dbReference type="PANTHER" id="PTHR30177">
    <property type="entry name" value="GLYCINE BETAINE/L-PROLINE TRANSPORT SYSTEM PERMEASE PROTEIN PROW"/>
    <property type="match status" value="1"/>
</dbReference>
<name>A0A0P6WSB4_9CHLR</name>
<feature type="transmembrane region" description="Helical" evidence="6">
    <location>
        <begin position="177"/>
        <end position="198"/>
    </location>
</feature>
<evidence type="ECO:0000256" key="3">
    <source>
        <dbReference type="ARBA" id="ARBA00022692"/>
    </source>
</evidence>
<dbReference type="OrthoDB" id="9801163at2"/>
<dbReference type="STRING" id="360411.AC812_15375"/>
<evidence type="ECO:0000313" key="9">
    <source>
        <dbReference type="Proteomes" id="UP000050514"/>
    </source>
</evidence>
<organism evidence="8 9">
    <name type="scientific">Bellilinea caldifistulae</name>
    <dbReference type="NCBI Taxonomy" id="360411"/>
    <lineage>
        <taxon>Bacteria</taxon>
        <taxon>Bacillati</taxon>
        <taxon>Chloroflexota</taxon>
        <taxon>Anaerolineae</taxon>
        <taxon>Anaerolineales</taxon>
        <taxon>Anaerolineaceae</taxon>
        <taxon>Bellilinea</taxon>
    </lineage>
</organism>
<sequence length="210" mass="23036">MNYLLNNFEYILQLTFRHFQLAILPVGIAFLIALPLGWLINRYQRLASIVIPLNNILYTIPSIAMMIFLIPFLGLNARSVMAALVIYSQIILLRNILAGFKTIDPAIIEAARGMGMNRLQIAVKIQIPIALPVILAGVRLASVISVAIATIGAKFGAGGLGVLLFEGIAQAGRMDKIWVGAIFVGLLALFFNRGIFAIEKMISGRWMQAR</sequence>
<dbReference type="Gene3D" id="1.10.3720.10">
    <property type="entry name" value="MetI-like"/>
    <property type="match status" value="1"/>
</dbReference>
<dbReference type="GO" id="GO:0005886">
    <property type="term" value="C:plasma membrane"/>
    <property type="evidence" value="ECO:0007669"/>
    <property type="project" value="UniProtKB-SubCell"/>
</dbReference>
<evidence type="ECO:0000256" key="6">
    <source>
        <dbReference type="RuleBase" id="RU363032"/>
    </source>
</evidence>
<evidence type="ECO:0000313" key="8">
    <source>
        <dbReference type="EMBL" id="KPL73041.1"/>
    </source>
</evidence>
<comment type="caution">
    <text evidence="8">The sequence shown here is derived from an EMBL/GenBank/DDBJ whole genome shotgun (WGS) entry which is preliminary data.</text>
</comment>
<evidence type="ECO:0000256" key="5">
    <source>
        <dbReference type="ARBA" id="ARBA00023136"/>
    </source>
</evidence>
<evidence type="ECO:0000259" key="7">
    <source>
        <dbReference type="PROSITE" id="PS50928"/>
    </source>
</evidence>
<gene>
    <name evidence="8" type="ORF">AC812_15375</name>
</gene>
<proteinExistence type="inferred from homology"/>
<feature type="transmembrane region" description="Helical" evidence="6">
    <location>
        <begin position="20"/>
        <end position="41"/>
    </location>
</feature>
<dbReference type="EMBL" id="LGHJ01000022">
    <property type="protein sequence ID" value="KPL73041.1"/>
    <property type="molecule type" value="Genomic_DNA"/>
</dbReference>
<dbReference type="AlphaFoldDB" id="A0A0P6WSB4"/>
<comment type="subcellular location">
    <subcellularLocation>
        <location evidence="6">Cell membrane</location>
        <topology evidence="6">Multi-pass membrane protein</topology>
    </subcellularLocation>
    <subcellularLocation>
        <location evidence="1">Membrane</location>
        <topology evidence="1">Multi-pass membrane protein</topology>
    </subcellularLocation>
</comment>
<feature type="domain" description="ABC transmembrane type-1" evidence="7">
    <location>
        <begin position="15"/>
        <end position="195"/>
    </location>
</feature>
<dbReference type="PROSITE" id="PS50928">
    <property type="entry name" value="ABC_TM1"/>
    <property type="match status" value="1"/>
</dbReference>
<dbReference type="PANTHER" id="PTHR30177:SF4">
    <property type="entry name" value="OSMOPROTECTANT IMPORT PERMEASE PROTEIN OSMW"/>
    <property type="match status" value="1"/>
</dbReference>
<dbReference type="InterPro" id="IPR051204">
    <property type="entry name" value="ABC_transp_perm/SBD"/>
</dbReference>
<feature type="transmembrane region" description="Helical" evidence="6">
    <location>
        <begin position="53"/>
        <end position="74"/>
    </location>
</feature>
<evidence type="ECO:0000256" key="2">
    <source>
        <dbReference type="ARBA" id="ARBA00022448"/>
    </source>
</evidence>